<dbReference type="EMBL" id="MDTU01000001">
    <property type="protein sequence ID" value="ODN44014.1"/>
    <property type="molecule type" value="Genomic_DNA"/>
</dbReference>
<dbReference type="Proteomes" id="UP000094329">
    <property type="component" value="Unassembled WGS sequence"/>
</dbReference>
<accession>A0ABX3A582</accession>
<name>A0ABX3A582_9GAMM</name>
<sequence length="135" mass="14399">MTQSIISSIVNDNEGVHLYTSNNDKVLTLSLDLVKELLSMTANATLIKSEENTTLSVDDSKININKESIQFSINDETYIRLESGKIELACSGNIIDLTSSNIQVNGSDVKVSASGSVNISGTQEVALKAMTVSAS</sequence>
<proteinExistence type="predicted"/>
<organism evidence="1 2">
    <name type="scientific">Piscirickettsia litoralis</name>
    <dbReference type="NCBI Taxonomy" id="1891921"/>
    <lineage>
        <taxon>Bacteria</taxon>
        <taxon>Pseudomonadati</taxon>
        <taxon>Pseudomonadota</taxon>
        <taxon>Gammaproteobacteria</taxon>
        <taxon>Thiotrichales</taxon>
        <taxon>Piscirickettsiaceae</taxon>
        <taxon>Piscirickettsia</taxon>
    </lineage>
</organism>
<gene>
    <name evidence="1" type="ORF">BGC07_06000</name>
</gene>
<protein>
    <recommendedName>
        <fullName evidence="3">DUF2345 domain-containing protein</fullName>
    </recommendedName>
</protein>
<comment type="caution">
    <text evidence="1">The sequence shown here is derived from an EMBL/GenBank/DDBJ whole genome shotgun (WGS) entry which is preliminary data.</text>
</comment>
<evidence type="ECO:0000313" key="2">
    <source>
        <dbReference type="Proteomes" id="UP000094329"/>
    </source>
</evidence>
<evidence type="ECO:0000313" key="1">
    <source>
        <dbReference type="EMBL" id="ODN44014.1"/>
    </source>
</evidence>
<reference evidence="1 2" key="1">
    <citation type="submission" date="2016-08" db="EMBL/GenBank/DDBJ databases">
        <title>Draft genome sequence of Candidatus Piscirickettsia litoralis, from seawater.</title>
        <authorList>
            <person name="Wan X."/>
            <person name="Lee A.J."/>
            <person name="Hou S."/>
            <person name="Donachie S.P."/>
        </authorList>
    </citation>
    <scope>NUCLEOTIDE SEQUENCE [LARGE SCALE GENOMIC DNA]</scope>
    <source>
        <strain evidence="1 2">Y2</strain>
    </source>
</reference>
<evidence type="ECO:0008006" key="3">
    <source>
        <dbReference type="Google" id="ProtNLM"/>
    </source>
</evidence>
<keyword evidence="2" id="KW-1185">Reference proteome</keyword>